<evidence type="ECO:0000313" key="1">
    <source>
        <dbReference type="EMBL" id="KAK0450444.1"/>
    </source>
</evidence>
<reference evidence="1" key="1">
    <citation type="submission" date="2023-06" db="EMBL/GenBank/DDBJ databases">
        <authorList>
            <consortium name="Lawrence Berkeley National Laboratory"/>
            <person name="Ahrendt S."/>
            <person name="Sahu N."/>
            <person name="Indic B."/>
            <person name="Wong-Bajracharya J."/>
            <person name="Merenyi Z."/>
            <person name="Ke H.-M."/>
            <person name="Monk M."/>
            <person name="Kocsube S."/>
            <person name="Drula E."/>
            <person name="Lipzen A."/>
            <person name="Balint B."/>
            <person name="Henrissat B."/>
            <person name="Andreopoulos B."/>
            <person name="Martin F.M."/>
            <person name="Harder C.B."/>
            <person name="Rigling D."/>
            <person name="Ford K.L."/>
            <person name="Foster G.D."/>
            <person name="Pangilinan J."/>
            <person name="Papanicolaou A."/>
            <person name="Barry K."/>
            <person name="LaButti K."/>
            <person name="Viragh M."/>
            <person name="Koriabine M."/>
            <person name="Yan M."/>
            <person name="Riley R."/>
            <person name="Champramary S."/>
            <person name="Plett K.L."/>
            <person name="Tsai I.J."/>
            <person name="Slot J."/>
            <person name="Sipos G."/>
            <person name="Plett J."/>
            <person name="Nagy L.G."/>
            <person name="Grigoriev I.V."/>
        </authorList>
    </citation>
    <scope>NUCLEOTIDE SEQUENCE</scope>
    <source>
        <strain evidence="1">CCBAS 213</strain>
    </source>
</reference>
<name>A0AA39JZQ7_ARMTA</name>
<dbReference type="GeneID" id="85361489"/>
<protein>
    <submittedName>
        <fullName evidence="1">Uncharacterized protein</fullName>
    </submittedName>
</protein>
<dbReference type="Proteomes" id="UP001175211">
    <property type="component" value="Unassembled WGS sequence"/>
</dbReference>
<gene>
    <name evidence="1" type="ORF">EV420DRAFT_1646679</name>
</gene>
<keyword evidence="2" id="KW-1185">Reference proteome</keyword>
<proteinExistence type="predicted"/>
<comment type="caution">
    <text evidence="1">The sequence shown here is derived from an EMBL/GenBank/DDBJ whole genome shotgun (WGS) entry which is preliminary data.</text>
</comment>
<sequence length="111" mass="12192">MYEALASVTTNIEDTLYIMLDDIRVVEAQKIANSGVAYMFNSDDAATWLHTPGALENIQRAAGDETSASLQLNNVIIPFALTTIDIEDNATWHSIENSSGLTTDNEKHISY</sequence>
<organism evidence="1 2">
    <name type="scientific">Armillaria tabescens</name>
    <name type="common">Ringless honey mushroom</name>
    <name type="synonym">Agaricus tabescens</name>
    <dbReference type="NCBI Taxonomy" id="1929756"/>
    <lineage>
        <taxon>Eukaryota</taxon>
        <taxon>Fungi</taxon>
        <taxon>Dikarya</taxon>
        <taxon>Basidiomycota</taxon>
        <taxon>Agaricomycotina</taxon>
        <taxon>Agaricomycetes</taxon>
        <taxon>Agaricomycetidae</taxon>
        <taxon>Agaricales</taxon>
        <taxon>Marasmiineae</taxon>
        <taxon>Physalacriaceae</taxon>
        <taxon>Desarmillaria</taxon>
    </lineage>
</organism>
<accession>A0AA39JZQ7</accession>
<dbReference type="EMBL" id="JAUEPS010000036">
    <property type="protein sequence ID" value="KAK0450444.1"/>
    <property type="molecule type" value="Genomic_DNA"/>
</dbReference>
<dbReference type="RefSeq" id="XP_060327315.1">
    <property type="nucleotide sequence ID" value="XM_060477941.1"/>
</dbReference>
<dbReference type="AlphaFoldDB" id="A0AA39JZQ7"/>
<evidence type="ECO:0000313" key="2">
    <source>
        <dbReference type="Proteomes" id="UP001175211"/>
    </source>
</evidence>